<proteinExistence type="predicted"/>
<dbReference type="SUPFAM" id="SSF55729">
    <property type="entry name" value="Acyl-CoA N-acyltransferases (Nat)"/>
    <property type="match status" value="1"/>
</dbReference>
<dbReference type="InterPro" id="IPR016181">
    <property type="entry name" value="Acyl_CoA_acyltransferase"/>
</dbReference>
<evidence type="ECO:0000313" key="1">
    <source>
        <dbReference type="EMBL" id="MCI0183248.1"/>
    </source>
</evidence>
<accession>A0A9X2ABP0</accession>
<name>A0A9X2ABP0_9BACL</name>
<keyword evidence="2" id="KW-1185">Reference proteome</keyword>
<organism evidence="1 2">
    <name type="scientific">Sulfoacidibacillus ferrooxidans</name>
    <dbReference type="NCBI Taxonomy" id="2005001"/>
    <lineage>
        <taxon>Bacteria</taxon>
        <taxon>Bacillati</taxon>
        <taxon>Bacillota</taxon>
        <taxon>Bacilli</taxon>
        <taxon>Bacillales</taxon>
        <taxon>Alicyclobacillaceae</taxon>
        <taxon>Sulfoacidibacillus</taxon>
    </lineage>
</organism>
<dbReference type="EMBL" id="JALBUF010000003">
    <property type="protein sequence ID" value="MCI0183248.1"/>
    <property type="molecule type" value="Genomic_DNA"/>
</dbReference>
<protein>
    <submittedName>
        <fullName evidence="1">Uncharacterized protein</fullName>
    </submittedName>
</protein>
<dbReference type="AlphaFoldDB" id="A0A9X2ABP0"/>
<reference evidence="1" key="1">
    <citation type="submission" date="2022-03" db="EMBL/GenBank/DDBJ databases">
        <title>Draft Genome Sequence of Firmicute Strain S0AB, a Heterotrophic Iron/Sulfur-Oxidizing Extreme Acidophile.</title>
        <authorList>
            <person name="Vergara E."/>
            <person name="Pakostova E."/>
            <person name="Johnson D.B."/>
            <person name="Holmes D.S."/>
        </authorList>
    </citation>
    <scope>NUCLEOTIDE SEQUENCE</scope>
    <source>
        <strain evidence="1">S0AB</strain>
    </source>
</reference>
<sequence length="178" mass="20633">MYVDLLISNDKPDQDSTQRVFFSWLSNDEMSSVIRNIIMEWGRVVGYSENQRALSDVQFRIWESTMRLAPFPMIGIITKNNTKIGLVCASNWAIASCIYIEHLEVAPTVQHEIERLTLSETLLRAVIDCSMDCGYHGWIAFSPRNMNVSFYTQLGFSKYDEFTYRRMGYYSNVQLPLV</sequence>
<dbReference type="RefSeq" id="WP_241713253.1">
    <property type="nucleotide sequence ID" value="NZ_JALBUF010000003.1"/>
</dbReference>
<comment type="caution">
    <text evidence="1">The sequence shown here is derived from an EMBL/GenBank/DDBJ whole genome shotgun (WGS) entry which is preliminary data.</text>
</comment>
<gene>
    <name evidence="1" type="ORF">MM817_01519</name>
</gene>
<dbReference type="Proteomes" id="UP001139263">
    <property type="component" value="Unassembled WGS sequence"/>
</dbReference>
<evidence type="ECO:0000313" key="2">
    <source>
        <dbReference type="Proteomes" id="UP001139263"/>
    </source>
</evidence>